<dbReference type="SUPFAM" id="SSF89162">
    <property type="entry name" value="Gametocyte protein Pfg27"/>
    <property type="match status" value="1"/>
</dbReference>
<evidence type="ECO:0000313" key="2">
    <source>
        <dbReference type="Proteomes" id="UP001580430"/>
    </source>
</evidence>
<reference evidence="1 2" key="1">
    <citation type="submission" date="2024-09" db="EMBL/GenBank/DDBJ databases">
        <title>Paenibacillus zeirhizospherea sp. nov., isolated from surface of the maize (Zea mays) roots in a horticulture field, Hungary.</title>
        <authorList>
            <person name="Marton D."/>
            <person name="Farkas M."/>
            <person name="Bedics A."/>
            <person name="Toth E."/>
            <person name="Tancsics A."/>
            <person name="Boka K."/>
            <person name="Marati G."/>
            <person name="Kriszt B."/>
            <person name="Cserhati M."/>
        </authorList>
    </citation>
    <scope>NUCLEOTIDE SEQUENCE [LARGE SCALE GENOMIC DNA]</scope>
    <source>
        <strain evidence="1 2">JCM 18446</strain>
    </source>
</reference>
<dbReference type="InterPro" id="IPR036469">
    <property type="entry name" value="Pfg27_sf"/>
</dbReference>
<comment type="caution">
    <text evidence="1">The sequence shown here is derived from an EMBL/GenBank/DDBJ whole genome shotgun (WGS) entry which is preliminary data.</text>
</comment>
<name>A0ABV5CBX9_9BACL</name>
<proteinExistence type="predicted"/>
<dbReference type="RefSeq" id="WP_375522848.1">
    <property type="nucleotide sequence ID" value="NZ_JBHIRY010000047.1"/>
</dbReference>
<evidence type="ECO:0000313" key="1">
    <source>
        <dbReference type="EMBL" id="MFB5763842.1"/>
    </source>
</evidence>
<organism evidence="1 2">
    <name type="scientific">Paenibacillus medicaginis</name>
    <dbReference type="NCBI Taxonomy" id="1470560"/>
    <lineage>
        <taxon>Bacteria</taxon>
        <taxon>Bacillati</taxon>
        <taxon>Bacillota</taxon>
        <taxon>Bacilli</taxon>
        <taxon>Bacillales</taxon>
        <taxon>Paenibacillaceae</taxon>
        <taxon>Paenibacillus</taxon>
    </lineage>
</organism>
<dbReference type="EMBL" id="JBHIRY010000047">
    <property type="protein sequence ID" value="MFB5763842.1"/>
    <property type="molecule type" value="Genomic_DNA"/>
</dbReference>
<protein>
    <submittedName>
        <fullName evidence="1">Uncharacterized protein</fullName>
    </submittedName>
</protein>
<accession>A0ABV5CBX9</accession>
<dbReference type="Proteomes" id="UP001580430">
    <property type="component" value="Unassembled WGS sequence"/>
</dbReference>
<sequence>MMKISKLYGMNRKIFFAACDLLDDISSQCASLDIVKNREWLASLYRKADDIFPQLNLKINEKLSMINDFIDNLEQCKTDNDFTRHYIQKLKEKQYYLNQPVEELWQNFHAALEMSDLRWIQILNCLGILQPENKSAIYYQLQYNLAIDNNIMVTKLKQRLGNYPSP</sequence>
<gene>
    <name evidence="1" type="ORF">ACE5LO_26110</name>
</gene>
<keyword evidence="2" id="KW-1185">Reference proteome</keyword>